<proteinExistence type="predicted"/>
<organism evidence="1">
    <name type="scientific">Ostreococcus tauri</name>
    <name type="common">Marine green alga</name>
    <dbReference type="NCBI Taxonomy" id="70448"/>
    <lineage>
        <taxon>Eukaryota</taxon>
        <taxon>Viridiplantae</taxon>
        <taxon>Chlorophyta</taxon>
        <taxon>Mamiellophyceae</taxon>
        <taxon>Mamiellales</taxon>
        <taxon>Bathycoccaceae</taxon>
        <taxon>Ostreococcus</taxon>
    </lineage>
</organism>
<gene>
    <name evidence="1" type="ORF">BE221DRAFT_145559</name>
</gene>
<dbReference type="EMBL" id="KZ155780">
    <property type="protein sequence ID" value="OUS47169.1"/>
    <property type="molecule type" value="Genomic_DNA"/>
</dbReference>
<name>A0A1Y5IC57_OSTTA</name>
<dbReference type="AlphaFoldDB" id="A0A1Y5IC57"/>
<sequence>MIARNAVTVAIIVFFALVSIPLSGRDPFARRLALGAATETCAPPLLVAVVDFPFDRERTAGGVSEGVMDMIKNYFRTLRVHSTIDFVGLAATSERCAAFVRLFNEQCDVFTNADSDSAAGWSKQVFAREVARRLKTLKRPVVLTDVDIRFEGDPLKTIGKLVCEQKFDFLGADEGSWNINSGVMMFAATSSGLALLECVAAHINRVSEDVDEAFQRLVLDKVPVEQRVPGKSDLRNHGATALTFEQDVVKDCVRNAVTGETDMRFSVIIAQHRVAGSDSFHNDVYEHPLRSGDVEYGYFANSCGGDSVGLRCAQAHPSFADGAGRFALLDAPYYSGPKDVTGTSVTLRHCVGKEAACLYDRSL</sequence>
<evidence type="ECO:0000313" key="1">
    <source>
        <dbReference type="EMBL" id="OUS47169.1"/>
    </source>
</evidence>
<reference evidence="1" key="1">
    <citation type="submission" date="2017-04" db="EMBL/GenBank/DDBJ databases">
        <title>Population genomics of picophytoplankton unveils novel chromosome hypervariability.</title>
        <authorList>
            <consortium name="DOE Joint Genome Institute"/>
            <person name="Blanc-Mathieu R."/>
            <person name="Krasovec M."/>
            <person name="Hebrard M."/>
            <person name="Yau S."/>
            <person name="Desgranges E."/>
            <person name="Martin J."/>
            <person name="Schackwitz W."/>
            <person name="Kuo A."/>
            <person name="Salin G."/>
            <person name="Donnadieu C."/>
            <person name="Desdevises Y."/>
            <person name="Sanchez-Ferandin S."/>
            <person name="Moreau H."/>
            <person name="Rivals E."/>
            <person name="Grigoriev I.V."/>
            <person name="Grimsley N."/>
            <person name="Eyre-Walker A."/>
            <person name="Piganeau G."/>
        </authorList>
    </citation>
    <scope>NUCLEOTIDE SEQUENCE [LARGE SCALE GENOMIC DNA]</scope>
    <source>
        <strain evidence="1">RCC 1115</strain>
    </source>
</reference>
<dbReference type="Proteomes" id="UP000195557">
    <property type="component" value="Unassembled WGS sequence"/>
</dbReference>
<protein>
    <submittedName>
        <fullName evidence="1">Uncharacterized protein</fullName>
    </submittedName>
</protein>
<accession>A0A1Y5IC57</accession>